<evidence type="ECO:0008006" key="4">
    <source>
        <dbReference type="Google" id="ProtNLM"/>
    </source>
</evidence>
<sequence>MENFNDMFDSVKAETLRLLVRDLGQKSVGKRDDMLEFLKNRLFSGDVPRTTRSTAAAGTHTNQKASTARKSLSAPGPTRSGRKRKVEEKEEELGNDVSVGDEDSAAKRTRMTRASNSKVENVIGHDHMDSISAGPRRGKRRATSPKSSSGLGSQRTSARTRTLTAKAAAVTAGTKRGRARSSKNIAAPSIQDDLSDADAEGDEDEYVEHTEEPIVERRGRGRPRKGTEIHIVDEDEDDYVEEAAEESSAERRTRGRPRKAQKNGMQLADRGENEGVEEPVKRGRGRPRKDQAASASAPVSRTVATSRKSRSPAPISHASHGPMSTRSRTGHSPAKKMNYLTAPLVKHTYATGRKGALRSRGRPHKYPAAARGRRPRSSVSKPITKTKYIPARSRPKENSDRSSASGSSGGKKYTFDGVELISRNRGWQGQDAAGANAEAGPSTNVRTTLEGVKNADADVDADGDTDMDLLGGAVKSHEGEAQHRSTPLQLHTSGDVNRPTANFKNESGREETTSEAPRASVSELPTKQQPESKEEVHRAASLAPSHHSSSALSSVRGAVVVVSPTASSNAAGDSSSSYFIPPPSGIHVQPQADVDAAAGQKVDLNEQGHPQGLLVQEEENDASKTEGPATQLSGVAIGDILEQDKEETGPIISSSSKSPTEASAVVSTTKELSIYSAAAIATSSTATASHSMPSIVTQDVVDEGSNANLQSADQGSENSVDIDVGNSKLGDLESVDEDDTSIMDPPIGHAIEVVVHTEKFTITDTNTSAANPATISVDQPQEPRQELETSIPNEFTEVNASGEPSSSAFPLPPSAPLPTSAQIQASIDSLHSLHSRPAEDDTADNALFESTYIDDYDLETDEGEVPDDNGRGTGNRTEMEQELNNQHLTRSDSKL</sequence>
<organism evidence="2 3">
    <name type="scientific">Lentinula lateritia</name>
    <dbReference type="NCBI Taxonomy" id="40482"/>
    <lineage>
        <taxon>Eukaryota</taxon>
        <taxon>Fungi</taxon>
        <taxon>Dikarya</taxon>
        <taxon>Basidiomycota</taxon>
        <taxon>Agaricomycotina</taxon>
        <taxon>Agaricomycetes</taxon>
        <taxon>Agaricomycetidae</taxon>
        <taxon>Agaricales</taxon>
        <taxon>Marasmiineae</taxon>
        <taxon>Omphalotaceae</taxon>
        <taxon>Lentinula</taxon>
    </lineage>
</organism>
<feature type="compositionally biased region" description="Basic and acidic residues" evidence="1">
    <location>
        <begin position="207"/>
        <end position="218"/>
    </location>
</feature>
<feature type="compositionally biased region" description="Polar residues" evidence="1">
    <location>
        <begin position="707"/>
        <end position="719"/>
    </location>
</feature>
<feature type="compositionally biased region" description="Acidic residues" evidence="1">
    <location>
        <begin position="193"/>
        <end position="206"/>
    </location>
</feature>
<comment type="caution">
    <text evidence="2">The sequence shown here is derived from an EMBL/GenBank/DDBJ whole genome shotgun (WGS) entry which is preliminary data.</text>
</comment>
<feature type="compositionally biased region" description="Polar residues" evidence="1">
    <location>
        <begin position="50"/>
        <end position="70"/>
    </location>
</feature>
<evidence type="ECO:0000313" key="3">
    <source>
        <dbReference type="Proteomes" id="UP001150217"/>
    </source>
</evidence>
<feature type="compositionally biased region" description="Acidic residues" evidence="1">
    <location>
        <begin position="852"/>
        <end position="867"/>
    </location>
</feature>
<feature type="compositionally biased region" description="Polar residues" evidence="1">
    <location>
        <begin position="765"/>
        <end position="779"/>
    </location>
</feature>
<feature type="compositionally biased region" description="Polar residues" evidence="1">
    <location>
        <begin position="484"/>
        <end position="505"/>
    </location>
</feature>
<accession>A0ABQ8V5C5</accession>
<feature type="compositionally biased region" description="Acidic residues" evidence="1">
    <location>
        <begin position="89"/>
        <end position="103"/>
    </location>
</feature>
<feature type="compositionally biased region" description="Low complexity" evidence="1">
    <location>
        <begin position="566"/>
        <end position="577"/>
    </location>
</feature>
<feature type="compositionally biased region" description="Low complexity" evidence="1">
    <location>
        <begin position="155"/>
        <end position="174"/>
    </location>
</feature>
<keyword evidence="3" id="KW-1185">Reference proteome</keyword>
<feature type="compositionally biased region" description="Polar residues" evidence="1">
    <location>
        <begin position="788"/>
        <end position="803"/>
    </location>
</feature>
<name>A0ABQ8V5C5_9AGAR</name>
<feature type="compositionally biased region" description="Polar residues" evidence="1">
    <location>
        <begin position="144"/>
        <end position="154"/>
    </location>
</feature>
<gene>
    <name evidence="2" type="ORF">C8R41DRAFT_847345</name>
</gene>
<feature type="compositionally biased region" description="Low complexity" evidence="1">
    <location>
        <begin position="539"/>
        <end position="552"/>
    </location>
</feature>
<feature type="region of interest" description="Disordered" evidence="1">
    <location>
        <begin position="566"/>
        <end position="589"/>
    </location>
</feature>
<feature type="compositionally biased region" description="Basic residues" evidence="1">
    <location>
        <begin position="355"/>
        <end position="376"/>
    </location>
</feature>
<feature type="region of interest" description="Disordered" evidence="1">
    <location>
        <begin position="49"/>
        <end position="552"/>
    </location>
</feature>
<proteinExistence type="predicted"/>
<dbReference type="Proteomes" id="UP001150217">
    <property type="component" value="Unassembled WGS sequence"/>
</dbReference>
<feature type="compositionally biased region" description="Acidic residues" evidence="1">
    <location>
        <begin position="233"/>
        <end position="247"/>
    </location>
</feature>
<feature type="compositionally biased region" description="Basic and acidic residues" evidence="1">
    <location>
        <begin position="269"/>
        <end position="281"/>
    </location>
</feature>
<protein>
    <recommendedName>
        <fullName evidence="4">SAP domain-containing protein</fullName>
    </recommendedName>
</protein>
<feature type="compositionally biased region" description="Acidic residues" evidence="1">
    <location>
        <begin position="457"/>
        <end position="467"/>
    </location>
</feature>
<feature type="region of interest" description="Disordered" evidence="1">
    <location>
        <begin position="707"/>
        <end position="744"/>
    </location>
</feature>
<evidence type="ECO:0000313" key="2">
    <source>
        <dbReference type="EMBL" id="KAJ4475104.1"/>
    </source>
</evidence>
<dbReference type="SMART" id="SM00384">
    <property type="entry name" value="AT_hook"/>
    <property type="match status" value="5"/>
</dbReference>
<feature type="compositionally biased region" description="Polar residues" evidence="1">
    <location>
        <begin position="293"/>
        <end position="306"/>
    </location>
</feature>
<feature type="region of interest" description="Disordered" evidence="1">
    <location>
        <begin position="765"/>
        <end position="895"/>
    </location>
</feature>
<dbReference type="InterPro" id="IPR017956">
    <property type="entry name" value="AT_hook_DNA-bd_motif"/>
</dbReference>
<dbReference type="EMBL" id="JANVFT010000075">
    <property type="protein sequence ID" value="KAJ4475104.1"/>
    <property type="molecule type" value="Genomic_DNA"/>
</dbReference>
<reference evidence="2" key="1">
    <citation type="submission" date="2022-08" db="EMBL/GenBank/DDBJ databases">
        <title>A Global Phylogenomic Analysis of the Shiitake Genus Lentinula.</title>
        <authorList>
            <consortium name="DOE Joint Genome Institute"/>
            <person name="Sierra-Patev S."/>
            <person name="Min B."/>
            <person name="Naranjo-Ortiz M."/>
            <person name="Looney B."/>
            <person name="Konkel Z."/>
            <person name="Slot J.C."/>
            <person name="Sakamoto Y."/>
            <person name="Steenwyk J.L."/>
            <person name="Rokas A."/>
            <person name="Carro J."/>
            <person name="Camarero S."/>
            <person name="Ferreira P."/>
            <person name="Molpeceres G."/>
            <person name="Ruiz-Duenas F.J."/>
            <person name="Serrano A."/>
            <person name="Henrissat B."/>
            <person name="Drula E."/>
            <person name="Hughes K.W."/>
            <person name="Mata J.L."/>
            <person name="Ishikawa N.K."/>
            <person name="Vargas-Isla R."/>
            <person name="Ushijima S."/>
            <person name="Smith C.A."/>
            <person name="Ahrendt S."/>
            <person name="Andreopoulos W."/>
            <person name="He G."/>
            <person name="Labutti K."/>
            <person name="Lipzen A."/>
            <person name="Ng V."/>
            <person name="Riley R."/>
            <person name="Sandor L."/>
            <person name="Barry K."/>
            <person name="Martinez A.T."/>
            <person name="Xiao Y."/>
            <person name="Gibbons J.G."/>
            <person name="Terashima K."/>
            <person name="Grigoriev I.V."/>
            <person name="Hibbett D.S."/>
        </authorList>
    </citation>
    <scope>NUCLEOTIDE SEQUENCE</scope>
    <source>
        <strain evidence="2">RHP3577 ss4</strain>
    </source>
</reference>
<evidence type="ECO:0000256" key="1">
    <source>
        <dbReference type="SAM" id="MobiDB-lite"/>
    </source>
</evidence>
<dbReference type="PRINTS" id="PR00929">
    <property type="entry name" value="ATHOOK"/>
</dbReference>